<dbReference type="GO" id="GO:0072659">
    <property type="term" value="P:protein localization to plasma membrane"/>
    <property type="evidence" value="ECO:0007669"/>
    <property type="project" value="TreeGrafter"/>
</dbReference>
<gene>
    <name evidence="6" type="ORF">PFISCL1PPCAC_12178</name>
</gene>
<keyword evidence="2" id="KW-0472">Membrane</keyword>
<dbReference type="InterPro" id="IPR001478">
    <property type="entry name" value="PDZ"/>
</dbReference>
<keyword evidence="7" id="KW-1185">Reference proteome</keyword>
<dbReference type="InterPro" id="IPR036034">
    <property type="entry name" value="PDZ_sf"/>
</dbReference>
<dbReference type="GO" id="GO:0016324">
    <property type="term" value="C:apical plasma membrane"/>
    <property type="evidence" value="ECO:0007669"/>
    <property type="project" value="TreeGrafter"/>
</dbReference>
<evidence type="ECO:0000256" key="2">
    <source>
        <dbReference type="ARBA" id="ARBA00022475"/>
    </source>
</evidence>
<evidence type="ECO:0000256" key="4">
    <source>
        <dbReference type="SAM" id="MobiDB-lite"/>
    </source>
</evidence>
<evidence type="ECO:0000259" key="5">
    <source>
        <dbReference type="PROSITE" id="PS50106"/>
    </source>
</evidence>
<dbReference type="AlphaFoldDB" id="A0AAV5VMP0"/>
<dbReference type="SMART" id="SM00228">
    <property type="entry name" value="PDZ"/>
    <property type="match status" value="5"/>
</dbReference>
<evidence type="ECO:0000256" key="1">
    <source>
        <dbReference type="ARBA" id="ARBA00004236"/>
    </source>
</evidence>
<dbReference type="Gene3D" id="2.30.42.10">
    <property type="match status" value="4"/>
</dbReference>
<dbReference type="Pfam" id="PF17820">
    <property type="entry name" value="PDZ_6"/>
    <property type="match status" value="2"/>
</dbReference>
<keyword evidence="2" id="KW-1003">Cell membrane</keyword>
<dbReference type="InterPro" id="IPR051067">
    <property type="entry name" value="NHER"/>
</dbReference>
<protein>
    <recommendedName>
        <fullName evidence="5">PDZ domain-containing protein</fullName>
    </recommendedName>
</protein>
<feature type="non-terminal residue" evidence="6">
    <location>
        <position position="1"/>
    </location>
</feature>
<sequence>SAASGAGLKAGDRVLMVDGTSCYGYSASKAPSFFDSRRTNSNARMAPPRVVRMKRASRNCDLGFRWRCDPSYYYPVVETVDDESPALTSGLRTGDLILSIDGLSADNRTVEELKELFDRGDVQQQLIVVSANVAHKLGRCFKRIPEEKSGANEKVDLEHKDNLPVTIGQAPTKISTHQHGTQVIEMKKESALDFFGNGWLADSSFFPLVTDVEEESPASSAGLKGGHRILRINGTSAFGCTIEEATALLSRRGNEQQLLVIDDSEVEEWYEKNRQIIMKESIDEGRIEIQLPVQRDELGARVIRMGKISPSEFFGYYWNADPSYYPKVVRVDDESPSSRAGLRSGDKIISINGFDAYLCTFDEVRQLFDRCGVEQQLIVINEQARDAWTPEMLSDSESDSRGDDSDEDEEEEDEVEEEKIEEDDVFFPNCHESLCAEPMAWVIRMKKGGGVGTGFICRSDPSFYPIVTGINPGLPSKLRVHDLILIVDGKSARRATHIELQEMFTQDIVEVVVIAKEEIWKNFGPSDDNRKEKKQKRNVNGRTYKPSSRLVELECGNEWSYSWLPSTDNYPVIVKVNEHSRAFEAGLRRGDQILSVDGINTFGAGFDKVTDLLRGLDKKSVKVVVMDEE</sequence>
<comment type="subcellular location">
    <subcellularLocation>
        <location evidence="1">Cell membrane</location>
    </subcellularLocation>
</comment>
<name>A0AAV5VMP0_9BILA</name>
<accession>A0AAV5VMP0</accession>
<keyword evidence="3" id="KW-0677">Repeat</keyword>
<dbReference type="PANTHER" id="PTHR14191:SF3">
    <property type="entry name" value="NA(+)_H(+) EXCHANGE REGULATORY COFACTOR-LIKE PROTEIN NRFL-1"/>
    <property type="match status" value="1"/>
</dbReference>
<reference evidence="6" key="1">
    <citation type="submission" date="2023-10" db="EMBL/GenBank/DDBJ databases">
        <title>Genome assembly of Pristionchus species.</title>
        <authorList>
            <person name="Yoshida K."/>
            <person name="Sommer R.J."/>
        </authorList>
    </citation>
    <scope>NUCLEOTIDE SEQUENCE</scope>
    <source>
        <strain evidence="6">RS5133</strain>
    </source>
</reference>
<dbReference type="Proteomes" id="UP001432322">
    <property type="component" value="Unassembled WGS sequence"/>
</dbReference>
<feature type="region of interest" description="Disordered" evidence="4">
    <location>
        <begin position="389"/>
        <end position="421"/>
    </location>
</feature>
<evidence type="ECO:0000313" key="6">
    <source>
        <dbReference type="EMBL" id="GMT20881.1"/>
    </source>
</evidence>
<dbReference type="EMBL" id="BTSY01000003">
    <property type="protein sequence ID" value="GMT20881.1"/>
    <property type="molecule type" value="Genomic_DNA"/>
</dbReference>
<feature type="compositionally biased region" description="Acidic residues" evidence="4">
    <location>
        <begin position="404"/>
        <end position="421"/>
    </location>
</feature>
<evidence type="ECO:0000256" key="3">
    <source>
        <dbReference type="ARBA" id="ARBA00022737"/>
    </source>
</evidence>
<dbReference type="SUPFAM" id="SSF50156">
    <property type="entry name" value="PDZ domain-like"/>
    <property type="match status" value="5"/>
</dbReference>
<proteinExistence type="predicted"/>
<evidence type="ECO:0000313" key="7">
    <source>
        <dbReference type="Proteomes" id="UP001432322"/>
    </source>
</evidence>
<feature type="domain" description="PDZ" evidence="5">
    <location>
        <begin position="183"/>
        <end position="264"/>
    </location>
</feature>
<feature type="non-terminal residue" evidence="6">
    <location>
        <position position="629"/>
    </location>
</feature>
<feature type="domain" description="PDZ" evidence="5">
    <location>
        <begin position="302"/>
        <end position="383"/>
    </location>
</feature>
<organism evidence="6 7">
    <name type="scientific">Pristionchus fissidentatus</name>
    <dbReference type="NCBI Taxonomy" id="1538716"/>
    <lineage>
        <taxon>Eukaryota</taxon>
        <taxon>Metazoa</taxon>
        <taxon>Ecdysozoa</taxon>
        <taxon>Nematoda</taxon>
        <taxon>Chromadorea</taxon>
        <taxon>Rhabditida</taxon>
        <taxon>Rhabditina</taxon>
        <taxon>Diplogasteromorpha</taxon>
        <taxon>Diplogasteroidea</taxon>
        <taxon>Neodiplogasteridae</taxon>
        <taxon>Pristionchus</taxon>
    </lineage>
</organism>
<feature type="domain" description="PDZ" evidence="5">
    <location>
        <begin position="50"/>
        <end position="132"/>
    </location>
</feature>
<dbReference type="PROSITE" id="PS50106">
    <property type="entry name" value="PDZ"/>
    <property type="match status" value="3"/>
</dbReference>
<dbReference type="GO" id="GO:0043495">
    <property type="term" value="F:protein-membrane adaptor activity"/>
    <property type="evidence" value="ECO:0007669"/>
    <property type="project" value="TreeGrafter"/>
</dbReference>
<dbReference type="InterPro" id="IPR041489">
    <property type="entry name" value="PDZ_6"/>
</dbReference>
<comment type="caution">
    <text evidence="6">The sequence shown here is derived from an EMBL/GenBank/DDBJ whole genome shotgun (WGS) entry which is preliminary data.</text>
</comment>
<dbReference type="PANTHER" id="PTHR14191">
    <property type="entry name" value="PDZ DOMAIN CONTAINING PROTEIN"/>
    <property type="match status" value="1"/>
</dbReference>